<evidence type="ECO:0000313" key="1">
    <source>
        <dbReference type="EMBL" id="KAJ7982601.1"/>
    </source>
</evidence>
<dbReference type="EMBL" id="JARAOO010000001">
    <property type="protein sequence ID" value="KAJ7982601.1"/>
    <property type="molecule type" value="Genomic_DNA"/>
</dbReference>
<comment type="caution">
    <text evidence="1">The sequence shown here is derived from an EMBL/GenBank/DDBJ whole genome shotgun (WGS) entry which is preliminary data.</text>
</comment>
<dbReference type="Proteomes" id="UP001163823">
    <property type="component" value="Chromosome 1"/>
</dbReference>
<dbReference type="AlphaFoldDB" id="A0AAD7QJD5"/>
<gene>
    <name evidence="1" type="ORF">O6P43_001706</name>
</gene>
<organism evidence="1 2">
    <name type="scientific">Quillaja saponaria</name>
    <name type="common">Soap bark tree</name>
    <dbReference type="NCBI Taxonomy" id="32244"/>
    <lineage>
        <taxon>Eukaryota</taxon>
        <taxon>Viridiplantae</taxon>
        <taxon>Streptophyta</taxon>
        <taxon>Embryophyta</taxon>
        <taxon>Tracheophyta</taxon>
        <taxon>Spermatophyta</taxon>
        <taxon>Magnoliopsida</taxon>
        <taxon>eudicotyledons</taxon>
        <taxon>Gunneridae</taxon>
        <taxon>Pentapetalae</taxon>
        <taxon>rosids</taxon>
        <taxon>fabids</taxon>
        <taxon>Fabales</taxon>
        <taxon>Quillajaceae</taxon>
        <taxon>Quillaja</taxon>
    </lineage>
</organism>
<reference evidence="1 2" key="1">
    <citation type="journal article" date="2023" name="Science">
        <title>Elucidation of the pathway for biosynthesis of saponin adjuvants from the soapbark tree.</title>
        <authorList>
            <person name="Reed J."/>
            <person name="Orme A."/>
            <person name="El-Demerdash A."/>
            <person name="Owen C."/>
            <person name="Martin L.B.B."/>
            <person name="Misra R.C."/>
            <person name="Kikuchi S."/>
            <person name="Rejzek M."/>
            <person name="Martin A.C."/>
            <person name="Harkess A."/>
            <person name="Leebens-Mack J."/>
            <person name="Louveau T."/>
            <person name="Stephenson M.J."/>
            <person name="Osbourn A."/>
        </authorList>
    </citation>
    <scope>NUCLEOTIDE SEQUENCE [LARGE SCALE GENOMIC DNA]</scope>
    <source>
        <strain evidence="1">S10</strain>
    </source>
</reference>
<accession>A0AAD7QJD5</accession>
<dbReference type="KEGG" id="qsa:O6P43_001706"/>
<protein>
    <submittedName>
        <fullName evidence="1">Uncharacterized protein</fullName>
    </submittedName>
</protein>
<proteinExistence type="predicted"/>
<name>A0AAD7QJD5_QUISA</name>
<keyword evidence="2" id="KW-1185">Reference proteome</keyword>
<evidence type="ECO:0000313" key="2">
    <source>
        <dbReference type="Proteomes" id="UP001163823"/>
    </source>
</evidence>
<sequence length="77" mass="8478">MVGGPYYNVFLGQKDGISFKIPLYRKLGQSLGFGADMNCTSASSRDGSFHMILLEASTNEGNVSKHKHAVATRVQRW</sequence>